<dbReference type="Pfam" id="PF01363">
    <property type="entry name" value="FYVE"/>
    <property type="match status" value="1"/>
</dbReference>
<gene>
    <name evidence="8" type="ORF">GOODEAATRI_019231</name>
</gene>
<dbReference type="InterPro" id="IPR036388">
    <property type="entry name" value="WH-like_DNA-bd_sf"/>
</dbReference>
<evidence type="ECO:0000256" key="4">
    <source>
        <dbReference type="PROSITE-ProRule" id="PRU00091"/>
    </source>
</evidence>
<keyword evidence="2 4" id="KW-0863">Zinc-finger</keyword>
<dbReference type="CDD" id="cd15725">
    <property type="entry name" value="FYVE_PIKfyve_Fab1"/>
    <property type="match status" value="1"/>
</dbReference>
<dbReference type="Proteomes" id="UP001476798">
    <property type="component" value="Unassembled WGS sequence"/>
</dbReference>
<feature type="compositionally biased region" description="Basic and acidic residues" evidence="5">
    <location>
        <begin position="130"/>
        <end position="140"/>
    </location>
</feature>
<evidence type="ECO:0000259" key="6">
    <source>
        <dbReference type="PROSITE" id="PS50178"/>
    </source>
</evidence>
<dbReference type="Gene3D" id="3.30.40.10">
    <property type="entry name" value="Zinc/RING finger domain, C3HC4 (zinc finger)"/>
    <property type="match status" value="1"/>
</dbReference>
<feature type="domain" description="FYVE-type" evidence="6">
    <location>
        <begin position="298"/>
        <end position="358"/>
    </location>
</feature>
<evidence type="ECO:0000256" key="1">
    <source>
        <dbReference type="ARBA" id="ARBA00022723"/>
    </source>
</evidence>
<feature type="domain" description="DEP" evidence="7">
    <location>
        <begin position="520"/>
        <end position="595"/>
    </location>
</feature>
<dbReference type="PROSITE" id="PS50178">
    <property type="entry name" value="ZF_FYVE"/>
    <property type="match status" value="1"/>
</dbReference>
<dbReference type="InterPro" id="IPR000591">
    <property type="entry name" value="DEP_dom"/>
</dbReference>
<evidence type="ECO:0000313" key="8">
    <source>
        <dbReference type="EMBL" id="MEQ2162385.1"/>
    </source>
</evidence>
<dbReference type="SUPFAM" id="SSF57903">
    <property type="entry name" value="FYVE/PHD zinc finger"/>
    <property type="match status" value="1"/>
</dbReference>
<keyword evidence="9" id="KW-1185">Reference proteome</keyword>
<feature type="compositionally biased region" description="Polar residues" evidence="5">
    <location>
        <begin position="428"/>
        <end position="442"/>
    </location>
</feature>
<dbReference type="InterPro" id="IPR043548">
    <property type="entry name" value="PIKfyve"/>
</dbReference>
<dbReference type="PANTHER" id="PTHR46715:SF1">
    <property type="entry name" value="1-PHOSPHATIDYLINOSITOL 3-PHOSPHATE 5-KINASE"/>
    <property type="match status" value="1"/>
</dbReference>
<evidence type="ECO:0000313" key="9">
    <source>
        <dbReference type="Proteomes" id="UP001476798"/>
    </source>
</evidence>
<dbReference type="InterPro" id="IPR037378">
    <property type="entry name" value="PIKfyve_DEP"/>
</dbReference>
<accession>A0ABV0MTE0</accession>
<evidence type="ECO:0000256" key="2">
    <source>
        <dbReference type="ARBA" id="ARBA00022771"/>
    </source>
</evidence>
<evidence type="ECO:0000256" key="5">
    <source>
        <dbReference type="SAM" id="MobiDB-lite"/>
    </source>
</evidence>
<proteinExistence type="predicted"/>
<dbReference type="EMBL" id="JAHRIO010011688">
    <property type="protein sequence ID" value="MEQ2162385.1"/>
    <property type="molecule type" value="Genomic_DNA"/>
</dbReference>
<keyword evidence="1" id="KW-0479">Metal-binding</keyword>
<reference evidence="8 9" key="1">
    <citation type="submission" date="2021-06" db="EMBL/GenBank/DDBJ databases">
        <authorList>
            <person name="Palmer J.M."/>
        </authorList>
    </citation>
    <scope>NUCLEOTIDE SEQUENCE [LARGE SCALE GENOMIC DNA]</scope>
    <source>
        <strain evidence="8 9">GA_2019</strain>
        <tissue evidence="8">Muscle</tissue>
    </source>
</reference>
<dbReference type="SMART" id="SM00064">
    <property type="entry name" value="FYVE"/>
    <property type="match status" value="1"/>
</dbReference>
<organism evidence="8 9">
    <name type="scientific">Goodea atripinnis</name>
    <dbReference type="NCBI Taxonomy" id="208336"/>
    <lineage>
        <taxon>Eukaryota</taxon>
        <taxon>Metazoa</taxon>
        <taxon>Chordata</taxon>
        <taxon>Craniata</taxon>
        <taxon>Vertebrata</taxon>
        <taxon>Euteleostomi</taxon>
        <taxon>Actinopterygii</taxon>
        <taxon>Neopterygii</taxon>
        <taxon>Teleostei</taxon>
        <taxon>Neoteleostei</taxon>
        <taxon>Acanthomorphata</taxon>
        <taxon>Ovalentaria</taxon>
        <taxon>Atherinomorphae</taxon>
        <taxon>Cyprinodontiformes</taxon>
        <taxon>Goodeidae</taxon>
        <taxon>Goodea</taxon>
    </lineage>
</organism>
<dbReference type="PANTHER" id="PTHR46715">
    <property type="entry name" value="1-PHOSPHATIDYLINOSITOL 3-PHOSPHATE 5-KINASE"/>
    <property type="match status" value="1"/>
</dbReference>
<dbReference type="InterPro" id="IPR036390">
    <property type="entry name" value="WH_DNA-bd_sf"/>
</dbReference>
<dbReference type="InterPro" id="IPR011011">
    <property type="entry name" value="Znf_FYVE_PHD"/>
</dbReference>
<keyword evidence="3" id="KW-0862">Zinc</keyword>
<evidence type="ECO:0000259" key="7">
    <source>
        <dbReference type="PROSITE" id="PS50186"/>
    </source>
</evidence>
<dbReference type="SUPFAM" id="SSF46785">
    <property type="entry name" value="Winged helix' DNA-binding domain"/>
    <property type="match status" value="1"/>
</dbReference>
<dbReference type="SMART" id="SM00049">
    <property type="entry name" value="DEP"/>
    <property type="match status" value="1"/>
</dbReference>
<protein>
    <recommendedName>
        <fullName evidence="10">1-phosphatidylinositol 3-phosphate 5-kinase</fullName>
    </recommendedName>
</protein>
<dbReference type="PROSITE" id="PS50186">
    <property type="entry name" value="DEP"/>
    <property type="match status" value="1"/>
</dbReference>
<feature type="non-terminal residue" evidence="8">
    <location>
        <position position="1"/>
    </location>
</feature>
<dbReference type="InterPro" id="IPR000306">
    <property type="entry name" value="Znf_FYVE"/>
</dbReference>
<dbReference type="InterPro" id="IPR017455">
    <property type="entry name" value="Znf_FYVE-rel"/>
</dbReference>
<name>A0ABV0MTE0_9TELE</name>
<sequence length="676" mass="75194">LWSKGSRLGLIAQGWACCVVLWESASSRCLTTASSSGTGVPSALSDVSFIELTGNLLFSVPCCLVLLMFFTDCSFLASRSRRLSRCGVPCRFARSLREQGSWVRAAVNGVSRPLMKRPPVPVTGSVHVRRSSDMAADDKSSSSSSTEWNIEPPVSSPTSPSHLTHFKPLTPEQDEPPLRSAYSSFVSLFRFSNKEEGRPAATVSEKLDAPPLRLPSESRSLSSSPSHSVHNSRTHRKPHPDILRRTSTVSDGSRKSDTSLSSHDPRTAVQLRTALKRLKEIMEGKSQDSDLKQYWMPDSQCKECYDCNEKFTTFRRRHHCRLCGQIFCSRCCNQEIPGKFMGYTGDLRACTYCRKLALSYAHSADSSSIGEELSALSDSPCSVCVLEPSEPRTPVGGRKASRNIFLEEDLTWQRKTPIGMRKNMIHQEPQNSSLTSRLSTLQEDVGKSPARKRSASVTNLSLDRSGSTLVPTYDSSVSPPTSRAMSGTKSGTKLDHSEEERKILLDSSQLKELWKKICHNNTGMEFQDHRYWLRTYPNCIVGKEFVNWLLRNGTISTRAQAIAIGQALVDGRWLDCVTHHDQLFRDEYALYRPLQVSHTWQSFACGSFGFGVFKICLCPDSASPSKRTSVSSFHSAVDSDSAASINLNMEQNNVNFHIKKRSKYPHVPPPADQKGM</sequence>
<dbReference type="Gene3D" id="1.10.10.10">
    <property type="entry name" value="Winged helix-like DNA-binding domain superfamily/Winged helix DNA-binding domain"/>
    <property type="match status" value="1"/>
</dbReference>
<feature type="region of interest" description="Disordered" evidence="5">
    <location>
        <begin position="196"/>
        <end position="268"/>
    </location>
</feature>
<feature type="compositionally biased region" description="Polar residues" evidence="5">
    <location>
        <begin position="455"/>
        <end position="491"/>
    </location>
</feature>
<feature type="region of interest" description="Disordered" evidence="5">
    <location>
        <begin position="424"/>
        <end position="498"/>
    </location>
</feature>
<evidence type="ECO:0000256" key="3">
    <source>
        <dbReference type="ARBA" id="ARBA00022833"/>
    </source>
</evidence>
<feature type="compositionally biased region" description="Low complexity" evidence="5">
    <location>
        <begin position="210"/>
        <end position="229"/>
    </location>
</feature>
<feature type="region of interest" description="Disordered" evidence="5">
    <location>
        <begin position="116"/>
        <end position="178"/>
    </location>
</feature>
<comment type="caution">
    <text evidence="8">The sequence shown here is derived from an EMBL/GenBank/DDBJ whole genome shotgun (WGS) entry which is preliminary data.</text>
</comment>
<dbReference type="InterPro" id="IPR013083">
    <property type="entry name" value="Znf_RING/FYVE/PHD"/>
</dbReference>
<evidence type="ECO:0008006" key="10">
    <source>
        <dbReference type="Google" id="ProtNLM"/>
    </source>
</evidence>
<dbReference type="CDD" id="cd04448">
    <property type="entry name" value="DEP_PIKfyve"/>
    <property type="match status" value="1"/>
</dbReference>
<dbReference type="Pfam" id="PF00610">
    <property type="entry name" value="DEP"/>
    <property type="match status" value="1"/>
</dbReference>